<dbReference type="AlphaFoldDB" id="A0A2U2J759"/>
<keyword evidence="2" id="KW-1185">Reference proteome</keyword>
<gene>
    <name evidence="1" type="ORF">DIS07_14485</name>
</gene>
<evidence type="ECO:0000313" key="1">
    <source>
        <dbReference type="EMBL" id="PWG04168.1"/>
    </source>
</evidence>
<proteinExistence type="predicted"/>
<dbReference type="EMBL" id="QFFG01000007">
    <property type="protein sequence ID" value="PWG04168.1"/>
    <property type="molecule type" value="Genomic_DNA"/>
</dbReference>
<comment type="caution">
    <text evidence="1">The sequence shown here is derived from an EMBL/GenBank/DDBJ whole genome shotgun (WGS) entry which is preliminary data.</text>
</comment>
<organism evidence="1 2">
    <name type="scientific">Polaribacter aquimarinus</name>
    <dbReference type="NCBI Taxonomy" id="2100726"/>
    <lineage>
        <taxon>Bacteria</taxon>
        <taxon>Pseudomonadati</taxon>
        <taxon>Bacteroidota</taxon>
        <taxon>Flavobacteriia</taxon>
        <taxon>Flavobacteriales</taxon>
        <taxon>Flavobacteriaceae</taxon>
    </lineage>
</organism>
<name>A0A2U2J759_9FLAO</name>
<reference evidence="1 2" key="1">
    <citation type="submission" date="2018-05" db="EMBL/GenBank/DDBJ databases">
        <title>Polaribacter aquimarinus sp. nov., isolated from sediment in a sediment of sea.</title>
        <authorList>
            <person name="Lu D."/>
        </authorList>
    </citation>
    <scope>NUCLEOTIDE SEQUENCE [LARGE SCALE GENOMIC DNA]</scope>
    <source>
        <strain evidence="1 2">ZY113</strain>
    </source>
</reference>
<protein>
    <submittedName>
        <fullName evidence="1">Uncharacterized protein</fullName>
    </submittedName>
</protein>
<dbReference type="Proteomes" id="UP000245670">
    <property type="component" value="Unassembled WGS sequence"/>
</dbReference>
<evidence type="ECO:0000313" key="2">
    <source>
        <dbReference type="Proteomes" id="UP000245670"/>
    </source>
</evidence>
<accession>A0A2U2J759</accession>
<sequence length="73" mass="8460">MISLINIYKVSFLMGIFKHLKFKVNLKKINCPKCGIEQPNIRKPKGWTEILWGGNTCKNCGCKTDRFGNEREQ</sequence>